<gene>
    <name evidence="2" type="ORF">GGD88_001873</name>
</gene>
<accession>A0A7W6RZK6</accession>
<feature type="region of interest" description="Disordered" evidence="1">
    <location>
        <begin position="123"/>
        <end position="169"/>
    </location>
</feature>
<sequence length="169" mass="18213">MTDAAPNPGMTPAEIDKALAQVLSMIDTAERLSRDHQVVNLTSLDRRVGQLCAAVAALPPSDARRFAEGLGRLVTGLDRLEAATQEAFEAITATRGGLDETLSELPSSTRANAAYARALAVAPLPEPEPAADGRDRRRADRRRVDRRQDGDRRQGDRRGSGPVEMDEDG</sequence>
<proteinExistence type="predicted"/>
<feature type="compositionally biased region" description="Basic and acidic residues" evidence="1">
    <location>
        <begin position="131"/>
        <end position="159"/>
    </location>
</feature>
<name>A0A7W6RZK6_9PROT</name>
<reference evidence="2 3" key="1">
    <citation type="submission" date="2020-08" db="EMBL/GenBank/DDBJ databases">
        <title>Genome sequencing of Purple Non-Sulfur Bacteria from various extreme environments.</title>
        <authorList>
            <person name="Mayer M."/>
        </authorList>
    </citation>
    <scope>NUCLEOTIDE SEQUENCE [LARGE SCALE GENOMIC DNA]</scope>
    <source>
        <strain evidence="2 3">JA135</strain>
    </source>
</reference>
<keyword evidence="3" id="KW-1185">Reference proteome</keyword>
<dbReference type="RefSeq" id="WP_184434571.1">
    <property type="nucleotide sequence ID" value="NZ_JACIGI010000013.1"/>
</dbReference>
<dbReference type="Proteomes" id="UP000555728">
    <property type="component" value="Unassembled WGS sequence"/>
</dbReference>
<dbReference type="EMBL" id="JACIGI010000013">
    <property type="protein sequence ID" value="MBB4286146.1"/>
    <property type="molecule type" value="Genomic_DNA"/>
</dbReference>
<evidence type="ECO:0000256" key="1">
    <source>
        <dbReference type="SAM" id="MobiDB-lite"/>
    </source>
</evidence>
<evidence type="ECO:0000313" key="2">
    <source>
        <dbReference type="EMBL" id="MBB4286146.1"/>
    </source>
</evidence>
<comment type="caution">
    <text evidence="2">The sequence shown here is derived from an EMBL/GenBank/DDBJ whole genome shotgun (WGS) entry which is preliminary data.</text>
</comment>
<evidence type="ECO:0000313" key="3">
    <source>
        <dbReference type="Proteomes" id="UP000555728"/>
    </source>
</evidence>
<protein>
    <submittedName>
        <fullName evidence="2">Uncharacterized protein</fullName>
    </submittedName>
</protein>
<organism evidence="2 3">
    <name type="scientific">Roseospira goensis</name>
    <dbReference type="NCBI Taxonomy" id="391922"/>
    <lineage>
        <taxon>Bacteria</taxon>
        <taxon>Pseudomonadati</taxon>
        <taxon>Pseudomonadota</taxon>
        <taxon>Alphaproteobacteria</taxon>
        <taxon>Rhodospirillales</taxon>
        <taxon>Rhodospirillaceae</taxon>
        <taxon>Roseospira</taxon>
    </lineage>
</organism>
<dbReference type="AlphaFoldDB" id="A0A7W6RZK6"/>